<sequence length="142" mass="16192">MCGGVEARDAEKAYKVYFPSPKAAFPVMLEGGEALGWVRWGRRREEPGQGPQGGWARLETVERGGWEKYQPLRAFGLVQRYMEKDADRTSHWFDMQEGFALDCLVLGAGDQRRVYVVTSTPPEEYSWIHDRWPIVARILGAT</sequence>
<evidence type="ECO:0000313" key="2">
    <source>
        <dbReference type="Proteomes" id="UP000032487"/>
    </source>
</evidence>
<dbReference type="SUPFAM" id="SSF143081">
    <property type="entry name" value="BB1717-like"/>
    <property type="match status" value="1"/>
</dbReference>
<dbReference type="OrthoDB" id="6717632at2"/>
<protein>
    <submittedName>
        <fullName evidence="1">Uncharacterized protein</fullName>
    </submittedName>
</protein>
<organism evidence="1 2">
    <name type="scientific">Stutzerimonas stutzeri</name>
    <name type="common">Pseudomonas stutzeri</name>
    <dbReference type="NCBI Taxonomy" id="316"/>
    <lineage>
        <taxon>Bacteria</taxon>
        <taxon>Pseudomonadati</taxon>
        <taxon>Pseudomonadota</taxon>
        <taxon>Gammaproteobacteria</taxon>
        <taxon>Pseudomonadales</taxon>
        <taxon>Pseudomonadaceae</taxon>
        <taxon>Stutzerimonas</taxon>
    </lineage>
</organism>
<dbReference type="InterPro" id="IPR036590">
    <property type="entry name" value="SRAP-like"/>
</dbReference>
<dbReference type="PATRIC" id="fig|316.101.peg.1405"/>
<name>A0A0D9APD5_STUST</name>
<comment type="caution">
    <text evidence="1">The sequence shown here is derived from an EMBL/GenBank/DDBJ whole genome shotgun (WGS) entry which is preliminary data.</text>
</comment>
<reference evidence="1 2" key="1">
    <citation type="submission" date="2015-02" db="EMBL/GenBank/DDBJ databases">
        <title>Draft genome sequence of Pseudomonas stutzeri NT0128 isolated from wheat (Triticum turgidum) rhizosphere.</title>
        <authorList>
            <person name="Tovi N."/>
            <person name="Frenk S."/>
            <person name="Hadar Y."/>
            <person name="Minz D."/>
        </authorList>
    </citation>
    <scope>NUCLEOTIDE SEQUENCE [LARGE SCALE GENOMIC DNA]</scope>
    <source>
        <strain evidence="1 2">NT0128</strain>
    </source>
</reference>
<proteinExistence type="predicted"/>
<dbReference type="EMBL" id="JYHV01000014">
    <property type="protein sequence ID" value="KJH82863.1"/>
    <property type="molecule type" value="Genomic_DNA"/>
</dbReference>
<dbReference type="RefSeq" id="WP_045161670.1">
    <property type="nucleotide sequence ID" value="NZ_JYHV01000014.1"/>
</dbReference>
<gene>
    <name evidence="1" type="ORF">UF78_08450</name>
</gene>
<dbReference type="Proteomes" id="UP000032487">
    <property type="component" value="Unassembled WGS sequence"/>
</dbReference>
<dbReference type="AlphaFoldDB" id="A0A0D9APD5"/>
<accession>A0A0D9APD5</accession>
<evidence type="ECO:0000313" key="1">
    <source>
        <dbReference type="EMBL" id="KJH82863.1"/>
    </source>
</evidence>